<comment type="caution">
    <text evidence="1">The sequence shown here is derived from an EMBL/GenBank/DDBJ whole genome shotgun (WGS) entry which is preliminary data.</text>
</comment>
<accession>A0A4R6Y533</accession>
<dbReference type="AlphaFoldDB" id="A0A4R6Y533"/>
<organism evidence="1 2">
    <name type="scientific">Hydromonas duriensis</name>
    <dbReference type="NCBI Taxonomy" id="1527608"/>
    <lineage>
        <taxon>Bacteria</taxon>
        <taxon>Pseudomonadati</taxon>
        <taxon>Pseudomonadota</taxon>
        <taxon>Betaproteobacteria</taxon>
        <taxon>Burkholderiales</taxon>
        <taxon>Burkholderiaceae</taxon>
        <taxon>Hydromonas</taxon>
    </lineage>
</organism>
<dbReference type="OrthoDB" id="9135928at2"/>
<dbReference type="EMBL" id="SNZE01000022">
    <property type="protein sequence ID" value="TDR30354.1"/>
    <property type="molecule type" value="Genomic_DNA"/>
</dbReference>
<name>A0A4R6Y533_9BURK</name>
<sequence length="236" mass="26580">MGIHNLTPLQQSAAYDAVEAQLKALTIRLWQKHMADAAQDISVYCAPHWGSRDLMLKNLKNDGIASFNTVNLERDNARYLLLAERHNNQKRGLHFLRTFIKCAWGNDFQINQLWQKKSEPYPTCLKTADEITAEGEDRNDYFLTSRLSIELSGFVRTFPSDVARSVRSVLAARLFVTKVFRTLPLLTELGYAHDAQVVSLSTMSSNDTIDETCVFDSQVFVNCSEAASLASLTITL</sequence>
<gene>
    <name evidence="1" type="ORF">DFR44_12223</name>
</gene>
<dbReference type="RefSeq" id="WP_133621242.1">
    <property type="nucleotide sequence ID" value="NZ_SNZE01000022.1"/>
</dbReference>
<proteinExistence type="predicted"/>
<protein>
    <submittedName>
        <fullName evidence="1">Uncharacterized protein</fullName>
    </submittedName>
</protein>
<evidence type="ECO:0000313" key="2">
    <source>
        <dbReference type="Proteomes" id="UP000294480"/>
    </source>
</evidence>
<keyword evidence="2" id="KW-1185">Reference proteome</keyword>
<dbReference type="Proteomes" id="UP000294480">
    <property type="component" value="Unassembled WGS sequence"/>
</dbReference>
<evidence type="ECO:0000313" key="1">
    <source>
        <dbReference type="EMBL" id="TDR30354.1"/>
    </source>
</evidence>
<reference evidence="1 2" key="1">
    <citation type="submission" date="2019-03" db="EMBL/GenBank/DDBJ databases">
        <title>Genomic Encyclopedia of Type Strains, Phase IV (KMG-IV): sequencing the most valuable type-strain genomes for metagenomic binning, comparative biology and taxonomic classification.</title>
        <authorList>
            <person name="Goeker M."/>
        </authorList>
    </citation>
    <scope>NUCLEOTIDE SEQUENCE [LARGE SCALE GENOMIC DNA]</scope>
    <source>
        <strain evidence="1 2">DSM 102852</strain>
    </source>
</reference>